<comment type="caution">
    <text evidence="6">The sequence shown here is derived from an EMBL/GenBank/DDBJ whole genome shotgun (WGS) entry which is preliminary data.</text>
</comment>
<dbReference type="InterPro" id="IPR006710">
    <property type="entry name" value="Glyco_hydro_43"/>
</dbReference>
<dbReference type="Gene3D" id="2.115.10.20">
    <property type="entry name" value="Glycosyl hydrolase domain, family 43"/>
    <property type="match status" value="1"/>
</dbReference>
<dbReference type="Proteomes" id="UP001286456">
    <property type="component" value="Unassembled WGS sequence"/>
</dbReference>
<sequence length="306" mass="33692">MRASILLAVLASASCSLGASWITSNTVWYDTDGKAIDAHGGGIVQRGDTFYWVGQSAKNNQTPMMYSSTDLLNWKNLGAQASSVTGYWRPKIAKPNGEFWLYGQQDRYVLSLKSSSLVGSYQTSKKVHLPPSDYSYSDTGMYYDEASDTWYLLTSADHNTVQINKINKDGSVGDRVSQLTGGAYEAPGLFKADGVYFLIVSGKTGWRANPNKVFWATSINGPWKGGSNIAPESEKTYGSQNTHELTIKGSKTTTYIYMGDAWDSKGSTGSTYVWLPMKVDANAKTVTLDYHKDWKIDVKTGVVTYR</sequence>
<dbReference type="GO" id="GO:0004553">
    <property type="term" value="F:hydrolase activity, hydrolyzing O-glycosyl compounds"/>
    <property type="evidence" value="ECO:0007669"/>
    <property type="project" value="InterPro"/>
</dbReference>
<dbReference type="PANTHER" id="PTHR22925:SF3">
    <property type="entry name" value="GLYCOSYL HYDROLASE FAMILY PROTEIN 43"/>
    <property type="match status" value="1"/>
</dbReference>
<gene>
    <name evidence="6" type="ORF">B0T19DRAFT_420603</name>
</gene>
<evidence type="ECO:0000313" key="6">
    <source>
        <dbReference type="EMBL" id="KAK3327015.1"/>
    </source>
</evidence>
<evidence type="ECO:0000256" key="3">
    <source>
        <dbReference type="ARBA" id="ARBA00023295"/>
    </source>
</evidence>
<feature type="chain" id="PRO_5041918125" evidence="5">
    <location>
        <begin position="19"/>
        <end position="306"/>
    </location>
</feature>
<evidence type="ECO:0000256" key="2">
    <source>
        <dbReference type="ARBA" id="ARBA00022801"/>
    </source>
</evidence>
<dbReference type="Pfam" id="PF04616">
    <property type="entry name" value="Glyco_hydro_43"/>
    <property type="match status" value="1"/>
</dbReference>
<organism evidence="6 7">
    <name type="scientific">Cercophora scortea</name>
    <dbReference type="NCBI Taxonomy" id="314031"/>
    <lineage>
        <taxon>Eukaryota</taxon>
        <taxon>Fungi</taxon>
        <taxon>Dikarya</taxon>
        <taxon>Ascomycota</taxon>
        <taxon>Pezizomycotina</taxon>
        <taxon>Sordariomycetes</taxon>
        <taxon>Sordariomycetidae</taxon>
        <taxon>Sordariales</taxon>
        <taxon>Lasiosphaeriaceae</taxon>
        <taxon>Cercophora</taxon>
    </lineage>
</organism>
<evidence type="ECO:0000313" key="7">
    <source>
        <dbReference type="Proteomes" id="UP001286456"/>
    </source>
</evidence>
<dbReference type="EMBL" id="JAUEPO010000003">
    <property type="protein sequence ID" value="KAK3327015.1"/>
    <property type="molecule type" value="Genomic_DNA"/>
</dbReference>
<evidence type="ECO:0000256" key="5">
    <source>
        <dbReference type="SAM" id="SignalP"/>
    </source>
</evidence>
<dbReference type="SUPFAM" id="SSF75005">
    <property type="entry name" value="Arabinanase/levansucrase/invertase"/>
    <property type="match status" value="1"/>
</dbReference>
<accession>A0AAE0IL92</accession>
<dbReference type="PANTHER" id="PTHR22925">
    <property type="entry name" value="GLYCOSYL HYDROLASE 43 FAMILY MEMBER"/>
    <property type="match status" value="1"/>
</dbReference>
<proteinExistence type="inferred from homology"/>
<evidence type="ECO:0000256" key="1">
    <source>
        <dbReference type="ARBA" id="ARBA00009865"/>
    </source>
</evidence>
<dbReference type="GO" id="GO:0005975">
    <property type="term" value="P:carbohydrate metabolic process"/>
    <property type="evidence" value="ECO:0007669"/>
    <property type="project" value="InterPro"/>
</dbReference>
<evidence type="ECO:0000256" key="4">
    <source>
        <dbReference type="RuleBase" id="RU361187"/>
    </source>
</evidence>
<feature type="signal peptide" evidence="5">
    <location>
        <begin position="1"/>
        <end position="18"/>
    </location>
</feature>
<keyword evidence="7" id="KW-1185">Reference proteome</keyword>
<keyword evidence="5" id="KW-0732">Signal</keyword>
<keyword evidence="3 4" id="KW-0326">Glycosidase</keyword>
<dbReference type="AlphaFoldDB" id="A0AAE0IL92"/>
<comment type="similarity">
    <text evidence="1 4">Belongs to the glycosyl hydrolase 43 family.</text>
</comment>
<reference evidence="6" key="2">
    <citation type="submission" date="2023-06" db="EMBL/GenBank/DDBJ databases">
        <authorList>
            <consortium name="Lawrence Berkeley National Laboratory"/>
            <person name="Haridas S."/>
            <person name="Hensen N."/>
            <person name="Bonometti L."/>
            <person name="Westerberg I."/>
            <person name="Brannstrom I.O."/>
            <person name="Guillou S."/>
            <person name="Cros-Aarteil S."/>
            <person name="Calhoun S."/>
            <person name="Kuo A."/>
            <person name="Mondo S."/>
            <person name="Pangilinan J."/>
            <person name="Riley R."/>
            <person name="Labutti K."/>
            <person name="Andreopoulos B."/>
            <person name="Lipzen A."/>
            <person name="Chen C."/>
            <person name="Yanf M."/>
            <person name="Daum C."/>
            <person name="Ng V."/>
            <person name="Clum A."/>
            <person name="Steindorff A."/>
            <person name="Ohm R."/>
            <person name="Martin F."/>
            <person name="Silar P."/>
            <person name="Natvig D."/>
            <person name="Lalanne C."/>
            <person name="Gautier V."/>
            <person name="Ament-Velasquez S.L."/>
            <person name="Kruys A."/>
            <person name="Hutchinson M.I."/>
            <person name="Powell A.J."/>
            <person name="Barry K."/>
            <person name="Miller A.N."/>
            <person name="Grigoriev I.V."/>
            <person name="Debuchy R."/>
            <person name="Gladieux P."/>
            <person name="Thoren M.H."/>
            <person name="Johannesson H."/>
        </authorList>
    </citation>
    <scope>NUCLEOTIDE SEQUENCE</scope>
    <source>
        <strain evidence="6">SMH4131-1</strain>
    </source>
</reference>
<dbReference type="PROSITE" id="PS51257">
    <property type="entry name" value="PROKAR_LIPOPROTEIN"/>
    <property type="match status" value="1"/>
</dbReference>
<keyword evidence="2 4" id="KW-0378">Hydrolase</keyword>
<protein>
    <submittedName>
        <fullName evidence="6">Glycosyl hydrolase</fullName>
    </submittedName>
</protein>
<name>A0AAE0IL92_9PEZI</name>
<dbReference type="InterPro" id="IPR023296">
    <property type="entry name" value="Glyco_hydro_beta-prop_sf"/>
</dbReference>
<reference evidence="6" key="1">
    <citation type="journal article" date="2023" name="Mol. Phylogenet. Evol.">
        <title>Genome-scale phylogeny and comparative genomics of the fungal order Sordariales.</title>
        <authorList>
            <person name="Hensen N."/>
            <person name="Bonometti L."/>
            <person name="Westerberg I."/>
            <person name="Brannstrom I.O."/>
            <person name="Guillou S."/>
            <person name="Cros-Aarteil S."/>
            <person name="Calhoun S."/>
            <person name="Haridas S."/>
            <person name="Kuo A."/>
            <person name="Mondo S."/>
            <person name="Pangilinan J."/>
            <person name="Riley R."/>
            <person name="LaButti K."/>
            <person name="Andreopoulos B."/>
            <person name="Lipzen A."/>
            <person name="Chen C."/>
            <person name="Yan M."/>
            <person name="Daum C."/>
            <person name="Ng V."/>
            <person name="Clum A."/>
            <person name="Steindorff A."/>
            <person name="Ohm R.A."/>
            <person name="Martin F."/>
            <person name="Silar P."/>
            <person name="Natvig D.O."/>
            <person name="Lalanne C."/>
            <person name="Gautier V."/>
            <person name="Ament-Velasquez S.L."/>
            <person name="Kruys A."/>
            <person name="Hutchinson M.I."/>
            <person name="Powell A.J."/>
            <person name="Barry K."/>
            <person name="Miller A.N."/>
            <person name="Grigoriev I.V."/>
            <person name="Debuchy R."/>
            <person name="Gladieux P."/>
            <person name="Hiltunen Thoren M."/>
            <person name="Johannesson H."/>
        </authorList>
    </citation>
    <scope>NUCLEOTIDE SEQUENCE</scope>
    <source>
        <strain evidence="6">SMH4131-1</strain>
    </source>
</reference>